<proteinExistence type="predicted"/>
<evidence type="ECO:0000313" key="2">
    <source>
        <dbReference type="EMBL" id="DAF56599.1"/>
    </source>
</evidence>
<evidence type="ECO:0000256" key="1">
    <source>
        <dbReference type="SAM" id="MobiDB-lite"/>
    </source>
</evidence>
<dbReference type="Pfam" id="PF23847">
    <property type="entry name" value="DUF7211"/>
    <property type="match status" value="1"/>
</dbReference>
<name>A0A8S5T0X5_9CAUD</name>
<reference evidence="2" key="1">
    <citation type="journal article" date="2021" name="Proc. Natl. Acad. Sci. U.S.A.">
        <title>A Catalog of Tens of Thousands of Viruses from Human Metagenomes Reveals Hidden Associations with Chronic Diseases.</title>
        <authorList>
            <person name="Tisza M.J."/>
            <person name="Buck C.B."/>
        </authorList>
    </citation>
    <scope>NUCLEOTIDE SEQUENCE</scope>
    <source>
        <strain evidence="2">Ct1E017</strain>
    </source>
</reference>
<sequence length="181" mass="20446">MPMVRSEELYHWGIKGQKWGVRRYQNPDGTLTAAGRKRYGAEGETGEEKPAYAPKAPKKSASDYTDEELRAQINRMQMEKQYRDLAGQTNVREDDPNKELKLERERLQLQKDVKNLKKEINGGQTFVKTVFTNASQQALTKMATGAMLYAGKKTVMSIFNNPDLANAVGTGSLDKEKKDDK</sequence>
<feature type="region of interest" description="Disordered" evidence="1">
    <location>
        <begin position="23"/>
        <end position="65"/>
    </location>
</feature>
<accession>A0A8S5T0X5</accession>
<organism evidence="2">
    <name type="scientific">Siphoviridae sp. ct1E017</name>
    <dbReference type="NCBI Taxonomy" id="2827764"/>
    <lineage>
        <taxon>Viruses</taxon>
        <taxon>Duplodnaviria</taxon>
        <taxon>Heunggongvirae</taxon>
        <taxon>Uroviricota</taxon>
        <taxon>Caudoviricetes</taxon>
    </lineage>
</organism>
<dbReference type="EMBL" id="BK032720">
    <property type="protein sequence ID" value="DAF56599.1"/>
    <property type="molecule type" value="Genomic_DNA"/>
</dbReference>
<protein>
    <submittedName>
        <fullName evidence="2">Uncharacterized protein</fullName>
    </submittedName>
</protein>
<dbReference type="InterPro" id="IPR055635">
    <property type="entry name" value="DUF7211"/>
</dbReference>